<sequence length="435" mass="50040">MAEAPLPLGWEEATTEKGVHYFIDHVNGVTTFQDPRLVGAVTTPNNKKNKKKKKEKLPKFKRDLYSKSQSVLVRLHQRLQDEGQLQINISRDNLLEDSFNFITSLDVTTLTRRLFIKYEGEEGLDYGGMSREWFLSLSEKILSPDLGLFLRCSTGYYMIDRRSHSRDIEYFRFVGMTIGMALYHGKLFFSYFSLPFYKSLLDKPLELCDIQYEDENLYKNLKKISEAEDISTWDLFFSVSDIDAEGKIVEVPLKPDAPDEAVTNQNKNEFLELVTNYYLHTTDKQMNALKEGLNQLVPIELLKEFEPEELEQLMGGSKDLDLIDFKTNTEYGEPYTDSHPVIKLFWEVLSSLSQDELKAFLQFSTGTNKVPLGGFSHLYGSQGPQKFQIVPKKISGLPTAHSCFNRLELPNYTDKEKLKKELLFAITETKGFGLE</sequence>
<evidence type="ECO:0000256" key="6">
    <source>
        <dbReference type="ARBA" id="ARBA00022786"/>
    </source>
</evidence>
<name>A0A6B2L4H7_9EUKA</name>
<evidence type="ECO:0000256" key="1">
    <source>
        <dbReference type="ARBA" id="ARBA00000885"/>
    </source>
</evidence>
<dbReference type="Pfam" id="PF00632">
    <property type="entry name" value="HECT"/>
    <property type="match status" value="1"/>
</dbReference>
<comment type="catalytic activity">
    <reaction evidence="1">
        <text>S-ubiquitinyl-[E2 ubiquitin-conjugating enzyme]-L-cysteine + [acceptor protein]-L-lysine = [E2 ubiquitin-conjugating enzyme]-L-cysteine + N(6)-ubiquitinyl-[acceptor protein]-L-lysine.</text>
        <dbReference type="EC" id="2.3.2.26"/>
    </reaction>
</comment>
<dbReference type="AlphaFoldDB" id="A0A6B2L4H7"/>
<feature type="domain" description="WW" evidence="8">
    <location>
        <begin position="4"/>
        <end position="37"/>
    </location>
</feature>
<keyword evidence="5" id="KW-0677">Repeat</keyword>
<evidence type="ECO:0000256" key="3">
    <source>
        <dbReference type="ARBA" id="ARBA00012485"/>
    </source>
</evidence>
<dbReference type="Gene3D" id="3.90.1750.10">
    <property type="entry name" value="Hect, E3 ligase catalytic domains"/>
    <property type="match status" value="1"/>
</dbReference>
<dbReference type="EC" id="2.3.2.26" evidence="3"/>
<dbReference type="GO" id="GO:0061630">
    <property type="term" value="F:ubiquitin protein ligase activity"/>
    <property type="evidence" value="ECO:0007669"/>
    <property type="project" value="UniProtKB-EC"/>
</dbReference>
<dbReference type="SUPFAM" id="SSF56204">
    <property type="entry name" value="Hect, E3 ligase catalytic domain"/>
    <property type="match status" value="1"/>
</dbReference>
<evidence type="ECO:0000313" key="10">
    <source>
        <dbReference type="EMBL" id="NDV31845.1"/>
    </source>
</evidence>
<dbReference type="InterPro" id="IPR001202">
    <property type="entry name" value="WW_dom"/>
</dbReference>
<dbReference type="FunFam" id="3.30.2410.10:FF:000009">
    <property type="entry name" value="Probable E3 ubiquitin-protein ligase HECTD2"/>
    <property type="match status" value="1"/>
</dbReference>
<dbReference type="GO" id="GO:0006511">
    <property type="term" value="P:ubiquitin-dependent protein catabolic process"/>
    <property type="evidence" value="ECO:0007669"/>
    <property type="project" value="TreeGrafter"/>
</dbReference>
<evidence type="ECO:0000256" key="2">
    <source>
        <dbReference type="ARBA" id="ARBA00004906"/>
    </source>
</evidence>
<comment type="pathway">
    <text evidence="2">Protein modification; protein ubiquitination.</text>
</comment>
<dbReference type="Gene3D" id="3.30.2160.10">
    <property type="entry name" value="Hect, E3 ligase catalytic domain"/>
    <property type="match status" value="1"/>
</dbReference>
<dbReference type="EMBL" id="GIBP01002876">
    <property type="protein sequence ID" value="NDV31845.1"/>
    <property type="molecule type" value="Transcribed_RNA"/>
</dbReference>
<keyword evidence="6 7" id="KW-0833">Ubl conjugation pathway</keyword>
<dbReference type="SMART" id="SM00456">
    <property type="entry name" value="WW"/>
    <property type="match status" value="1"/>
</dbReference>
<protein>
    <recommendedName>
        <fullName evidence="3">HECT-type E3 ubiquitin transferase</fullName>
        <ecNumber evidence="3">2.3.2.26</ecNumber>
    </recommendedName>
</protein>
<organism evidence="10">
    <name type="scientific">Arcella intermedia</name>
    <dbReference type="NCBI Taxonomy" id="1963864"/>
    <lineage>
        <taxon>Eukaryota</taxon>
        <taxon>Amoebozoa</taxon>
        <taxon>Tubulinea</taxon>
        <taxon>Elardia</taxon>
        <taxon>Arcellinida</taxon>
        <taxon>Sphaerothecina</taxon>
        <taxon>Arcellidae</taxon>
        <taxon>Arcella</taxon>
    </lineage>
</organism>
<dbReference type="Gene3D" id="3.30.2410.10">
    <property type="entry name" value="Hect, E3 ligase catalytic domain"/>
    <property type="match status" value="1"/>
</dbReference>
<evidence type="ECO:0000256" key="4">
    <source>
        <dbReference type="ARBA" id="ARBA00022679"/>
    </source>
</evidence>
<feature type="domain" description="HECT" evidence="9">
    <location>
        <begin position="106"/>
        <end position="435"/>
    </location>
</feature>
<dbReference type="Pfam" id="PF00397">
    <property type="entry name" value="WW"/>
    <property type="match status" value="1"/>
</dbReference>
<dbReference type="GO" id="GO:0005737">
    <property type="term" value="C:cytoplasm"/>
    <property type="evidence" value="ECO:0007669"/>
    <property type="project" value="TreeGrafter"/>
</dbReference>
<dbReference type="SUPFAM" id="SSF51045">
    <property type="entry name" value="WW domain"/>
    <property type="match status" value="1"/>
</dbReference>
<dbReference type="FunFam" id="3.90.1750.10:FF:000079">
    <property type="entry name" value="E3 ubiquitin-protein ligase"/>
    <property type="match status" value="1"/>
</dbReference>
<feature type="active site" description="Glycyl thioester intermediate" evidence="7">
    <location>
        <position position="403"/>
    </location>
</feature>
<keyword evidence="4" id="KW-0808">Transferase</keyword>
<dbReference type="CDD" id="cd00201">
    <property type="entry name" value="WW"/>
    <property type="match status" value="1"/>
</dbReference>
<dbReference type="PROSITE" id="PS01159">
    <property type="entry name" value="WW_DOMAIN_1"/>
    <property type="match status" value="1"/>
</dbReference>
<dbReference type="PANTHER" id="PTHR11254">
    <property type="entry name" value="HECT DOMAIN UBIQUITIN-PROTEIN LIGASE"/>
    <property type="match status" value="1"/>
</dbReference>
<reference evidence="10" key="1">
    <citation type="journal article" date="2020" name="J. Eukaryot. Microbiol.">
        <title>De novo Sequencing, Assembly and Annotation of the Transcriptome for the Free-Living Testate Amoeba Arcella intermedia.</title>
        <authorList>
            <person name="Ribeiro G.M."/>
            <person name="Porfirio-Sousa A.L."/>
            <person name="Maurer-Alcala X.X."/>
            <person name="Katz L.A."/>
            <person name="Lahr D.J.G."/>
        </authorList>
    </citation>
    <scope>NUCLEOTIDE SEQUENCE</scope>
</reference>
<dbReference type="PROSITE" id="PS50020">
    <property type="entry name" value="WW_DOMAIN_2"/>
    <property type="match status" value="1"/>
</dbReference>
<evidence type="ECO:0000256" key="7">
    <source>
        <dbReference type="PROSITE-ProRule" id="PRU00104"/>
    </source>
</evidence>
<evidence type="ECO:0000256" key="5">
    <source>
        <dbReference type="ARBA" id="ARBA00022737"/>
    </source>
</evidence>
<dbReference type="InterPro" id="IPR000569">
    <property type="entry name" value="HECT_dom"/>
</dbReference>
<dbReference type="PANTHER" id="PTHR11254:SF440">
    <property type="entry name" value="E3 UBIQUITIN-PROTEIN LIGASE NEDD-4"/>
    <property type="match status" value="1"/>
</dbReference>
<dbReference type="InterPro" id="IPR035983">
    <property type="entry name" value="Hect_E3_ubiquitin_ligase"/>
</dbReference>
<dbReference type="SMART" id="SM00119">
    <property type="entry name" value="HECTc"/>
    <property type="match status" value="1"/>
</dbReference>
<dbReference type="CDD" id="cd00078">
    <property type="entry name" value="HECTc"/>
    <property type="match status" value="1"/>
</dbReference>
<evidence type="ECO:0000259" key="9">
    <source>
        <dbReference type="PROSITE" id="PS50237"/>
    </source>
</evidence>
<dbReference type="InterPro" id="IPR036020">
    <property type="entry name" value="WW_dom_sf"/>
</dbReference>
<dbReference type="GO" id="GO:0016567">
    <property type="term" value="P:protein ubiquitination"/>
    <property type="evidence" value="ECO:0007669"/>
    <property type="project" value="UniProtKB-UniPathway"/>
</dbReference>
<dbReference type="InterPro" id="IPR050409">
    <property type="entry name" value="E3_ubiq-protein_ligase"/>
</dbReference>
<evidence type="ECO:0000259" key="8">
    <source>
        <dbReference type="PROSITE" id="PS50020"/>
    </source>
</evidence>
<dbReference type="UniPathway" id="UPA00143"/>
<proteinExistence type="predicted"/>
<dbReference type="PROSITE" id="PS50237">
    <property type="entry name" value="HECT"/>
    <property type="match status" value="1"/>
</dbReference>
<accession>A0A6B2L4H7</accession>